<dbReference type="Gene3D" id="1.10.287.130">
    <property type="match status" value="1"/>
</dbReference>
<dbReference type="InterPro" id="IPR011006">
    <property type="entry name" value="CheY-like_superfamily"/>
</dbReference>
<dbReference type="PRINTS" id="PR00344">
    <property type="entry name" value="BCTRLSENSOR"/>
</dbReference>
<evidence type="ECO:0000256" key="2">
    <source>
        <dbReference type="ARBA" id="ARBA00022679"/>
    </source>
</evidence>
<dbReference type="InterPro" id="IPR004358">
    <property type="entry name" value="Sig_transdc_His_kin-like_C"/>
</dbReference>
<evidence type="ECO:0000259" key="7">
    <source>
        <dbReference type="PROSITE" id="PS50110"/>
    </source>
</evidence>
<dbReference type="Gene3D" id="3.30.450.40">
    <property type="match status" value="1"/>
</dbReference>
<dbReference type="PROSITE" id="PS50109">
    <property type="entry name" value="HIS_KIN"/>
    <property type="match status" value="1"/>
</dbReference>
<dbReference type="InterPro" id="IPR003661">
    <property type="entry name" value="HisK_dim/P_dom"/>
</dbReference>
<dbReference type="InterPro" id="IPR036890">
    <property type="entry name" value="HATPase_C_sf"/>
</dbReference>
<feature type="region of interest" description="Disordered" evidence="5">
    <location>
        <begin position="451"/>
        <end position="473"/>
    </location>
</feature>
<dbReference type="CDD" id="cd17546">
    <property type="entry name" value="REC_hyHK_CKI1_RcsC-like"/>
    <property type="match status" value="1"/>
</dbReference>
<evidence type="ECO:0000256" key="5">
    <source>
        <dbReference type="SAM" id="MobiDB-lite"/>
    </source>
</evidence>
<evidence type="ECO:0008006" key="10">
    <source>
        <dbReference type="Google" id="ProtNLM"/>
    </source>
</evidence>
<dbReference type="Pfam" id="PF00072">
    <property type="entry name" value="Response_reg"/>
    <property type="match status" value="1"/>
</dbReference>
<dbReference type="PANTHER" id="PTHR43719:SF11">
    <property type="entry name" value="HISTIDINE KINASE_RESPONSE REGULATOR, PUTATIVE-RELATED"/>
    <property type="match status" value="1"/>
</dbReference>
<evidence type="ECO:0000313" key="8">
    <source>
        <dbReference type="EMBL" id="KAL2793673.1"/>
    </source>
</evidence>
<proteinExistence type="predicted"/>
<keyword evidence="1 4" id="KW-0597">Phosphoprotein</keyword>
<evidence type="ECO:0000256" key="1">
    <source>
        <dbReference type="ARBA" id="ARBA00022553"/>
    </source>
</evidence>
<dbReference type="InterPro" id="IPR050956">
    <property type="entry name" value="2C_system_His_kinase"/>
</dbReference>
<organism evidence="8 9">
    <name type="scientific">Aspergillus keveii</name>
    <dbReference type="NCBI Taxonomy" id="714993"/>
    <lineage>
        <taxon>Eukaryota</taxon>
        <taxon>Fungi</taxon>
        <taxon>Dikarya</taxon>
        <taxon>Ascomycota</taxon>
        <taxon>Pezizomycotina</taxon>
        <taxon>Eurotiomycetes</taxon>
        <taxon>Eurotiomycetidae</taxon>
        <taxon>Eurotiales</taxon>
        <taxon>Aspergillaceae</taxon>
        <taxon>Aspergillus</taxon>
        <taxon>Aspergillus subgen. Nidulantes</taxon>
    </lineage>
</organism>
<dbReference type="Proteomes" id="UP001610563">
    <property type="component" value="Unassembled WGS sequence"/>
</dbReference>
<reference evidence="8 9" key="1">
    <citation type="submission" date="2024-07" db="EMBL/GenBank/DDBJ databases">
        <title>Section-level genome sequencing and comparative genomics of Aspergillus sections Usti and Cavernicolus.</title>
        <authorList>
            <consortium name="Lawrence Berkeley National Laboratory"/>
            <person name="Nybo J.L."/>
            <person name="Vesth T.C."/>
            <person name="Theobald S."/>
            <person name="Frisvad J.C."/>
            <person name="Larsen T.O."/>
            <person name="Kjaerboelling I."/>
            <person name="Rothschild-Mancinelli K."/>
            <person name="Lyhne E.K."/>
            <person name="Kogle M.E."/>
            <person name="Barry K."/>
            <person name="Clum A."/>
            <person name="Na H."/>
            <person name="Ledsgaard L."/>
            <person name="Lin J."/>
            <person name="Lipzen A."/>
            <person name="Kuo A."/>
            <person name="Riley R."/>
            <person name="Mondo S."/>
            <person name="Labutti K."/>
            <person name="Haridas S."/>
            <person name="Pangalinan J."/>
            <person name="Salamov A.A."/>
            <person name="Simmons B.A."/>
            <person name="Magnuson J.K."/>
            <person name="Chen J."/>
            <person name="Drula E."/>
            <person name="Henrissat B."/>
            <person name="Wiebenga A."/>
            <person name="Lubbers R.J."/>
            <person name="Gomes A.C."/>
            <person name="Makela M.R."/>
            <person name="Stajich J."/>
            <person name="Grigoriev I.V."/>
            <person name="Mortensen U.H."/>
            <person name="De Vries R.P."/>
            <person name="Baker S.E."/>
            <person name="Andersen M.R."/>
        </authorList>
    </citation>
    <scope>NUCLEOTIDE SEQUENCE [LARGE SCALE GENOMIC DNA]</scope>
    <source>
        <strain evidence="8 9">CBS 209.92</strain>
    </source>
</reference>
<evidence type="ECO:0000313" key="9">
    <source>
        <dbReference type="Proteomes" id="UP001610563"/>
    </source>
</evidence>
<feature type="region of interest" description="Disordered" evidence="5">
    <location>
        <begin position="352"/>
        <end position="375"/>
    </location>
</feature>
<feature type="region of interest" description="Disordered" evidence="5">
    <location>
        <begin position="312"/>
        <end position="331"/>
    </location>
</feature>
<dbReference type="SUPFAM" id="SSF47384">
    <property type="entry name" value="Homodimeric domain of signal transducing histidine kinase"/>
    <property type="match status" value="1"/>
</dbReference>
<dbReference type="InterPro" id="IPR029016">
    <property type="entry name" value="GAF-like_dom_sf"/>
</dbReference>
<dbReference type="PANTHER" id="PTHR43719">
    <property type="entry name" value="TWO-COMPONENT HISTIDINE KINASE"/>
    <property type="match status" value="1"/>
</dbReference>
<dbReference type="SMART" id="SM00388">
    <property type="entry name" value="HisKA"/>
    <property type="match status" value="1"/>
</dbReference>
<dbReference type="InterPro" id="IPR036097">
    <property type="entry name" value="HisK_dim/P_sf"/>
</dbReference>
<dbReference type="InterPro" id="IPR005467">
    <property type="entry name" value="His_kinase_dom"/>
</dbReference>
<dbReference type="Gene3D" id="3.40.50.2300">
    <property type="match status" value="1"/>
</dbReference>
<accession>A0ABR4G3T1</accession>
<dbReference type="SUPFAM" id="SSF55781">
    <property type="entry name" value="GAF domain-like"/>
    <property type="match status" value="1"/>
</dbReference>
<keyword evidence="3" id="KW-0418">Kinase</keyword>
<dbReference type="SUPFAM" id="SSF52172">
    <property type="entry name" value="CheY-like"/>
    <property type="match status" value="1"/>
</dbReference>
<evidence type="ECO:0000259" key="6">
    <source>
        <dbReference type="PROSITE" id="PS50109"/>
    </source>
</evidence>
<dbReference type="PROSITE" id="PS50110">
    <property type="entry name" value="RESPONSE_REGULATORY"/>
    <property type="match status" value="1"/>
</dbReference>
<dbReference type="CDD" id="cd00082">
    <property type="entry name" value="HisKA"/>
    <property type="match status" value="1"/>
</dbReference>
<dbReference type="SMART" id="SM00387">
    <property type="entry name" value="HATPase_c"/>
    <property type="match status" value="1"/>
</dbReference>
<keyword evidence="9" id="KW-1185">Reference proteome</keyword>
<protein>
    <recommendedName>
        <fullName evidence="10">Sensor histidine kinase/response regulator</fullName>
    </recommendedName>
</protein>
<dbReference type="InterPro" id="IPR003018">
    <property type="entry name" value="GAF"/>
</dbReference>
<dbReference type="Pfam" id="PF02518">
    <property type="entry name" value="HATPase_c"/>
    <property type="match status" value="1"/>
</dbReference>
<dbReference type="InterPro" id="IPR003594">
    <property type="entry name" value="HATPase_dom"/>
</dbReference>
<keyword evidence="2" id="KW-0808">Transferase</keyword>
<evidence type="ECO:0000256" key="4">
    <source>
        <dbReference type="PROSITE-ProRule" id="PRU00169"/>
    </source>
</evidence>
<feature type="domain" description="Response regulatory" evidence="7">
    <location>
        <begin position="1101"/>
        <end position="1222"/>
    </location>
</feature>
<feature type="domain" description="Histidine kinase" evidence="6">
    <location>
        <begin position="651"/>
        <end position="900"/>
    </location>
</feature>
<dbReference type="EMBL" id="JBFTWV010000054">
    <property type="protein sequence ID" value="KAL2793673.1"/>
    <property type="molecule type" value="Genomic_DNA"/>
</dbReference>
<gene>
    <name evidence="8" type="ORF">BJX66DRAFT_305458</name>
</gene>
<dbReference type="Pfam" id="PF00512">
    <property type="entry name" value="HisKA"/>
    <property type="match status" value="1"/>
</dbReference>
<evidence type="ECO:0000256" key="3">
    <source>
        <dbReference type="ARBA" id="ARBA00022777"/>
    </source>
</evidence>
<sequence>MPTVCPLEKYTLPKQRVRTFWMQVLNDRLSRVLNPSTPGLQAMEEYLSPALRQPPLPDSERKRLRELSRYRYYCTVREPSTFAQDSLSTPVEEKEAGIAYLSSDITLTALTQLGVYRFGCNRSFVSLIDGENQHIISEATASISLRDRERHRELDGLYLGVTTLDLIFGVCPHAVKLFSGQDVPHLQNTDNVTANSTRYIVRDFTREEYFKQRPYVTEWPHFRFYAEVPIYSPSGHILGSYCVVDNKPRMEFSEEDVVALQEISDSIARHLDNVRTVHYHRRSERLVQGLTTFVKQRPDAWDEPLSPIPVGDALSSSNMMTRASRERSEATQPDLLRVGHLSLTTEESLPLFSREDSGDTDATSMSVGVQDPPAPKQITDTVINSYSPDNSLFDGSQGSRSLSLPGKDTVPLSARISSLFSQASCLLRDSMAVDGVLFVDACHCNSGIAPSKADSTDWEPLPKNADPRPRSHSSCCLPGVEQQETLCDTFGLAVDNYQPQGAQNMAHAVSSSLLQHLIAALPQGGVLHLDEGFEGVDPDSLASTPLQSIEVPFGLSRTSQPCKRSNPQILAARLAQTFPQAKSLLFIPLWDWNKGQWLAGTFVWTKASDNERSLGLDELNYFKVFGDSIISEIARLSWSQKEKSKFDLISSISHELRSPLHGMLANTELLSTSTLQPEQREIVKALETSGVTLLDTMNHLLDFAKINNFTVMNKGASSVTSLTSTFKLDTLVEDVVNSVFTGMRHAAAASTPAESPVSESPQDTYKSNLSVVLRIEDQHQWKVKSMTGAWRRIVMNILGNALKYTQEGFIEASLSMVKSSADRPSDVAHFCVTDTGRGMSQEFLRNKLFSPFAQEDSLSEGAGLGLSIVKQLVSFLSGSIDVKSEWGVGTQVDIYIPVKLEPTKRVTAVNEKTQSPAKNQKFSLIGLGAYPELSEEPTGTLSPRAKRKICLQSFFTDILANQPSWSAAVVESIEDADGDIAVVEEKVMKHILKDQSLQKVAESKFTHIVCLCDATPSLTLDKRVGRAPVVYLSQPFSPQKVLQILKNLPEPEPYSPPTELLTPLAAAVERSVPTKPQLKIPPTSAVTPLSEGDLTPNDTSQVLIVDDNEINIKILAKLMSRLGYQHEAAINGLIALNKYKESPAAFKVILMDVSMPVMDGIDATRHIRAFEREQSLPPVKIYAVTGIASESMQKDALLAGVDEYLVKPLSLQKLSTIIKPHL</sequence>
<dbReference type="SUPFAM" id="SSF55874">
    <property type="entry name" value="ATPase domain of HSP90 chaperone/DNA topoisomerase II/histidine kinase"/>
    <property type="match status" value="1"/>
</dbReference>
<name>A0ABR4G3T1_9EURO</name>
<dbReference type="Gene3D" id="3.30.565.10">
    <property type="entry name" value="Histidine kinase-like ATPase, C-terminal domain"/>
    <property type="match status" value="1"/>
</dbReference>
<dbReference type="InterPro" id="IPR001789">
    <property type="entry name" value="Sig_transdc_resp-reg_receiver"/>
</dbReference>
<comment type="caution">
    <text evidence="8">The sequence shown here is derived from an EMBL/GenBank/DDBJ whole genome shotgun (WGS) entry which is preliminary data.</text>
</comment>
<dbReference type="Pfam" id="PF01590">
    <property type="entry name" value="GAF"/>
    <property type="match status" value="1"/>
</dbReference>
<dbReference type="SMART" id="SM00448">
    <property type="entry name" value="REC"/>
    <property type="match status" value="1"/>
</dbReference>
<feature type="modified residue" description="4-aspartylphosphate" evidence="4">
    <location>
        <position position="1152"/>
    </location>
</feature>